<comment type="caution">
    <text evidence="2">The sequence shown here is derived from an EMBL/GenBank/DDBJ whole genome shotgun (WGS) entry which is preliminary data.</text>
</comment>
<dbReference type="RefSeq" id="WP_068671657.1">
    <property type="nucleotide sequence ID" value="NZ_LWLG01000018.1"/>
</dbReference>
<dbReference type="Pfam" id="PF03966">
    <property type="entry name" value="Trm112p"/>
    <property type="match status" value="1"/>
</dbReference>
<reference evidence="2 3" key="1">
    <citation type="submission" date="2016-04" db="EMBL/GenBank/DDBJ databases">
        <title>Genome analysis of Thermosulfurimonas dismutans, the first thermophilic sulfur-disproportionating bacterium of the phylum Thermodesulfobacteria.</title>
        <authorList>
            <person name="Mardanov A.V."/>
            <person name="Beletsky A.V."/>
            <person name="Kadnikov V.V."/>
            <person name="Slobodkin A.I."/>
            <person name="Ravin N.V."/>
        </authorList>
    </citation>
    <scope>NUCLEOTIDE SEQUENCE [LARGE SCALE GENOMIC DNA]</scope>
    <source>
        <strain evidence="2 3">S95</strain>
    </source>
</reference>
<dbReference type="AlphaFoldDB" id="A0A179D1S2"/>
<dbReference type="Proteomes" id="UP000078390">
    <property type="component" value="Unassembled WGS sequence"/>
</dbReference>
<dbReference type="OrthoDB" id="9812205at2"/>
<proteinExistence type="inferred from homology"/>
<comment type="similarity">
    <text evidence="1">Belongs to the UPF0434 family.</text>
</comment>
<dbReference type="EMBL" id="LWLG01000018">
    <property type="protein sequence ID" value="OAQ20006.1"/>
    <property type="molecule type" value="Genomic_DNA"/>
</dbReference>
<dbReference type="Gene3D" id="2.20.25.10">
    <property type="match status" value="1"/>
</dbReference>
<protein>
    <recommendedName>
        <fullName evidence="1">UPF0434 protein TDIS_1917</fullName>
    </recommendedName>
</protein>
<gene>
    <name evidence="2" type="ORF">TDIS_1917</name>
</gene>
<dbReference type="InterPro" id="IPR005651">
    <property type="entry name" value="Trm112-like"/>
</dbReference>
<sequence>MDFPIAQEWLELLACPRCKGEIKPVKNPLGLACERCDLFYEIRDGIPVMLIEEAKKYSEVARDEPSD</sequence>
<dbReference type="STRING" id="999894.TDIS_1917"/>
<dbReference type="HAMAP" id="MF_01187">
    <property type="entry name" value="UPF0434"/>
    <property type="match status" value="1"/>
</dbReference>
<keyword evidence="3" id="KW-1185">Reference proteome</keyword>
<organism evidence="2 3">
    <name type="scientific">Thermosulfurimonas dismutans</name>
    <dbReference type="NCBI Taxonomy" id="999894"/>
    <lineage>
        <taxon>Bacteria</taxon>
        <taxon>Pseudomonadati</taxon>
        <taxon>Thermodesulfobacteriota</taxon>
        <taxon>Thermodesulfobacteria</taxon>
        <taxon>Thermodesulfobacteriales</taxon>
        <taxon>Thermodesulfobacteriaceae</taxon>
        <taxon>Thermosulfurimonas</taxon>
    </lineage>
</organism>
<evidence type="ECO:0000256" key="1">
    <source>
        <dbReference type="HAMAP-Rule" id="MF_01187"/>
    </source>
</evidence>
<evidence type="ECO:0000313" key="3">
    <source>
        <dbReference type="Proteomes" id="UP000078390"/>
    </source>
</evidence>
<name>A0A179D1S2_9BACT</name>
<accession>A0A179D1S2</accession>
<dbReference type="SUPFAM" id="SSF158997">
    <property type="entry name" value="Trm112p-like"/>
    <property type="match status" value="1"/>
</dbReference>
<evidence type="ECO:0000313" key="2">
    <source>
        <dbReference type="EMBL" id="OAQ20006.1"/>
    </source>
</evidence>